<feature type="transmembrane region" description="Helical" evidence="1">
    <location>
        <begin position="294"/>
        <end position="314"/>
    </location>
</feature>
<keyword evidence="1" id="KW-0812">Transmembrane</keyword>
<dbReference type="PANTHER" id="PTHR36124">
    <property type="match status" value="1"/>
</dbReference>
<dbReference type="OrthoDB" id="545169at2759"/>
<evidence type="ECO:0000256" key="1">
    <source>
        <dbReference type="SAM" id="Phobius"/>
    </source>
</evidence>
<accession>A0A0D2LF75</accession>
<keyword evidence="1" id="KW-1133">Transmembrane helix</keyword>
<dbReference type="EMBL" id="KN817528">
    <property type="protein sequence ID" value="KJA26207.1"/>
    <property type="molecule type" value="Genomic_DNA"/>
</dbReference>
<dbReference type="GO" id="GO:0016491">
    <property type="term" value="F:oxidoreductase activity"/>
    <property type="evidence" value="ECO:0007669"/>
    <property type="project" value="InterPro"/>
</dbReference>
<protein>
    <recommendedName>
        <fullName evidence="2">ER-bound oxygenase mpaB/mpaB'/Rubber oxygenase catalytic domain-containing protein</fullName>
    </recommendedName>
</protein>
<dbReference type="InterPro" id="IPR018713">
    <property type="entry name" value="MPAB/Lcp_cat_dom"/>
</dbReference>
<reference evidence="4" key="1">
    <citation type="submission" date="2014-04" db="EMBL/GenBank/DDBJ databases">
        <title>Evolutionary Origins and Diversification of the Mycorrhizal Mutualists.</title>
        <authorList>
            <consortium name="DOE Joint Genome Institute"/>
            <consortium name="Mycorrhizal Genomics Consortium"/>
            <person name="Kohler A."/>
            <person name="Kuo A."/>
            <person name="Nagy L.G."/>
            <person name="Floudas D."/>
            <person name="Copeland A."/>
            <person name="Barry K.W."/>
            <person name="Cichocki N."/>
            <person name="Veneault-Fourrey C."/>
            <person name="LaButti K."/>
            <person name="Lindquist E.A."/>
            <person name="Lipzen A."/>
            <person name="Lundell T."/>
            <person name="Morin E."/>
            <person name="Murat C."/>
            <person name="Riley R."/>
            <person name="Ohm R."/>
            <person name="Sun H."/>
            <person name="Tunlid A."/>
            <person name="Henrissat B."/>
            <person name="Grigoriev I.V."/>
            <person name="Hibbett D.S."/>
            <person name="Martin F."/>
        </authorList>
    </citation>
    <scope>NUCLEOTIDE SEQUENCE [LARGE SCALE GENOMIC DNA]</scope>
    <source>
        <strain evidence="4">FD-334 SS-4</strain>
    </source>
</reference>
<feature type="domain" description="ER-bound oxygenase mpaB/mpaB'/Rubber oxygenase catalytic" evidence="2">
    <location>
        <begin position="170"/>
        <end position="292"/>
    </location>
</feature>
<dbReference type="OMA" id="RDAWAIQ"/>
<dbReference type="STRING" id="945553.A0A0D2LF75"/>
<dbReference type="Proteomes" id="UP000054270">
    <property type="component" value="Unassembled WGS sequence"/>
</dbReference>
<proteinExistence type="predicted"/>
<keyword evidence="1" id="KW-0472">Membrane</keyword>
<organism evidence="3 4">
    <name type="scientific">Hypholoma sublateritium (strain FD-334 SS-4)</name>
    <dbReference type="NCBI Taxonomy" id="945553"/>
    <lineage>
        <taxon>Eukaryota</taxon>
        <taxon>Fungi</taxon>
        <taxon>Dikarya</taxon>
        <taxon>Basidiomycota</taxon>
        <taxon>Agaricomycotina</taxon>
        <taxon>Agaricomycetes</taxon>
        <taxon>Agaricomycetidae</taxon>
        <taxon>Agaricales</taxon>
        <taxon>Agaricineae</taxon>
        <taxon>Strophariaceae</taxon>
        <taxon>Hypholoma</taxon>
    </lineage>
</organism>
<evidence type="ECO:0000313" key="3">
    <source>
        <dbReference type="EMBL" id="KJA26207.1"/>
    </source>
</evidence>
<name>A0A0D2LF75_HYPSF</name>
<sequence>MLDSVVARLSHPKTTTALVGWLTLWLSLVRVLRWRRYNAIHRKYGSKWNNGLGELLPQEAQEIIQVSKSYDMPWLLYHTYALALFKTYGIPSISKLLAATKELKSKQSVSRRYTDTVILISTWNECPISGFSDYDFASTNTGSNAKPAEDPRANIALARTNWLHSKYKISNSDYLYTLCLFATEPIYWTNRYGWRTLSPLEQHAYYVFWADIGKRMNIQDIPTSLAGMMEWAKEYEDTYMVPAQDNREVADTTVGELLSAAPEALGCKALGQRITICLLDEITRKAMMYDKQPALLRAGVKGLLAIGAFVQRFLLPPRIYGVLNVDIGPPSGGKCPRMRPTRYPSRPWYSPKSTSALGHYRDKFLVKLGWYMEMPSAKLKSEGYRIEELGPVKFENEGHVEVMKNASELLGCPVTGPWSLEGRK</sequence>
<dbReference type="AlphaFoldDB" id="A0A0D2LF75"/>
<gene>
    <name evidence="3" type="ORF">HYPSUDRAFT_36457</name>
</gene>
<keyword evidence="4" id="KW-1185">Reference proteome</keyword>
<feature type="transmembrane region" description="Helical" evidence="1">
    <location>
        <begin position="15"/>
        <end position="32"/>
    </location>
</feature>
<dbReference type="Pfam" id="PF09995">
    <property type="entry name" value="MPAB_Lcp_cat"/>
    <property type="match status" value="1"/>
</dbReference>
<dbReference type="InterPro" id="IPR046366">
    <property type="entry name" value="MPAB"/>
</dbReference>
<evidence type="ECO:0000259" key="2">
    <source>
        <dbReference type="Pfam" id="PF09995"/>
    </source>
</evidence>
<dbReference type="PANTHER" id="PTHR36124:SF1">
    <property type="entry name" value="ER-BOUND OXYGENASE MPAB_MPAB'_RUBBER OXYGENASE CATALYTIC DOMAIN-CONTAINING PROTEIN"/>
    <property type="match status" value="1"/>
</dbReference>
<evidence type="ECO:0000313" key="4">
    <source>
        <dbReference type="Proteomes" id="UP000054270"/>
    </source>
</evidence>